<feature type="domain" description="Glycosyltransferase subfamily 4-like N-terminal" evidence="2">
    <location>
        <begin position="59"/>
        <end position="165"/>
    </location>
</feature>
<feature type="domain" description="Glycosyl transferase family 1" evidence="1">
    <location>
        <begin position="177"/>
        <end position="337"/>
    </location>
</feature>
<accession>A0ABY5NPZ9</accession>
<dbReference type="EMBL" id="CP102382">
    <property type="protein sequence ID" value="UUV20635.1"/>
    <property type="molecule type" value="Genomic_DNA"/>
</dbReference>
<evidence type="ECO:0000259" key="1">
    <source>
        <dbReference type="Pfam" id="PF00534"/>
    </source>
</evidence>
<sequence length="362" mass="41200">MNILNVTSIVEWRGGDAQMYTIYNLLKKHKALNQYILCPINSVLYEKAVHDDAQVLSYIKKNKVFSLINPIIDAVKKHDIDVLHIHDSSALSAAIIAKICLKKEVKLIYSRKRNNRIKKNFFKKLKYDNKYIYKIVSVSKAVEQIFHDIHISSEKLLTIYDAINVAAFSNKNKVGLIHKELNLSQDIQIIGNISSLSKQKDLVTFINTAEKVIKKNQNVHFVILGSGSEEQLLKELVHTKKIENYVFFLGFKPNVADYLNEFDVLLMTSVTEGLPLTIYEAFASQIPIVSTKAGGIPEVITDGENGFLTEIGDDKTLAEKCLLLLNNSNLANNFKEKSFTLVKNNFDLKNLEENYYNFYTTL</sequence>
<organism evidence="3 4">
    <name type="scientific">Paenimyroides aestuarii</name>
    <dbReference type="NCBI Taxonomy" id="2968490"/>
    <lineage>
        <taxon>Bacteria</taxon>
        <taxon>Pseudomonadati</taxon>
        <taxon>Bacteroidota</taxon>
        <taxon>Flavobacteriia</taxon>
        <taxon>Flavobacteriales</taxon>
        <taxon>Flavobacteriaceae</taxon>
        <taxon>Paenimyroides</taxon>
    </lineage>
</organism>
<dbReference type="PANTHER" id="PTHR12526:SF630">
    <property type="entry name" value="GLYCOSYLTRANSFERASE"/>
    <property type="match status" value="1"/>
</dbReference>
<dbReference type="Pfam" id="PF13439">
    <property type="entry name" value="Glyco_transf_4"/>
    <property type="match status" value="1"/>
</dbReference>
<dbReference type="InterPro" id="IPR001296">
    <property type="entry name" value="Glyco_trans_1"/>
</dbReference>
<reference evidence="3 4" key="1">
    <citation type="submission" date="2022-08" db="EMBL/GenBank/DDBJ databases">
        <title>Myroides zhujiangensis sp. nov., a novel bacterium isolated from sediment in the Pearl River Estuary.</title>
        <authorList>
            <person name="Cui L."/>
        </authorList>
    </citation>
    <scope>NUCLEOTIDE SEQUENCE [LARGE SCALE GENOMIC DNA]</scope>
    <source>
        <strain evidence="3 4">SCSIO 72103</strain>
    </source>
</reference>
<gene>
    <name evidence="3" type="ORF">NPX36_09790</name>
</gene>
<dbReference type="PANTHER" id="PTHR12526">
    <property type="entry name" value="GLYCOSYLTRANSFERASE"/>
    <property type="match status" value="1"/>
</dbReference>
<dbReference type="InterPro" id="IPR028098">
    <property type="entry name" value="Glyco_trans_4-like_N"/>
</dbReference>
<evidence type="ECO:0000313" key="3">
    <source>
        <dbReference type="EMBL" id="UUV20635.1"/>
    </source>
</evidence>
<evidence type="ECO:0000259" key="2">
    <source>
        <dbReference type="Pfam" id="PF13439"/>
    </source>
</evidence>
<dbReference type="Pfam" id="PF00534">
    <property type="entry name" value="Glycos_transf_1"/>
    <property type="match status" value="1"/>
</dbReference>
<dbReference type="Gene3D" id="3.40.50.2000">
    <property type="entry name" value="Glycogen Phosphorylase B"/>
    <property type="match status" value="2"/>
</dbReference>
<evidence type="ECO:0000313" key="4">
    <source>
        <dbReference type="Proteomes" id="UP001317001"/>
    </source>
</evidence>
<name>A0ABY5NPZ9_9FLAO</name>
<dbReference type="Proteomes" id="UP001317001">
    <property type="component" value="Chromosome"/>
</dbReference>
<dbReference type="SUPFAM" id="SSF53756">
    <property type="entry name" value="UDP-Glycosyltransferase/glycogen phosphorylase"/>
    <property type="match status" value="1"/>
</dbReference>
<protein>
    <submittedName>
        <fullName evidence="3">Glycosyltransferase</fullName>
    </submittedName>
</protein>
<dbReference type="RefSeq" id="WP_257498538.1">
    <property type="nucleotide sequence ID" value="NZ_CP102382.1"/>
</dbReference>
<dbReference type="CDD" id="cd03811">
    <property type="entry name" value="GT4_GT28_WabH-like"/>
    <property type="match status" value="1"/>
</dbReference>
<proteinExistence type="predicted"/>
<keyword evidence="4" id="KW-1185">Reference proteome</keyword>